<dbReference type="InterPro" id="IPR002999">
    <property type="entry name" value="Tudor"/>
</dbReference>
<dbReference type="Gene3D" id="1.10.8.10">
    <property type="entry name" value="DNA helicase RuvA subunit, C-terminal domain"/>
    <property type="match status" value="1"/>
</dbReference>
<dbReference type="PROSITE" id="PS50030">
    <property type="entry name" value="UBA"/>
    <property type="match status" value="1"/>
</dbReference>
<feature type="domain" description="UBA" evidence="2">
    <location>
        <begin position="42"/>
        <end position="83"/>
    </location>
</feature>
<feature type="compositionally biased region" description="Polar residues" evidence="1">
    <location>
        <begin position="94"/>
        <end position="108"/>
    </location>
</feature>
<proteinExistence type="predicted"/>
<dbReference type="SUPFAM" id="SSF63748">
    <property type="entry name" value="Tudor/PWWP/MBT"/>
    <property type="match status" value="1"/>
</dbReference>
<feature type="domain" description="Tudor" evidence="3">
    <location>
        <begin position="308"/>
        <end position="369"/>
    </location>
</feature>
<gene>
    <name evidence="4" type="ORF">LAMO00422_LOCUS15666</name>
</gene>
<dbReference type="InterPro" id="IPR009060">
    <property type="entry name" value="UBA-like_sf"/>
</dbReference>
<dbReference type="SUPFAM" id="SSF46934">
    <property type="entry name" value="UBA-like"/>
    <property type="match status" value="1"/>
</dbReference>
<feature type="region of interest" description="Disordered" evidence="1">
    <location>
        <begin position="82"/>
        <end position="122"/>
    </location>
</feature>
<feature type="compositionally biased region" description="Acidic residues" evidence="1">
    <location>
        <begin position="364"/>
        <end position="374"/>
    </location>
</feature>
<sequence>MAGKGPGKRAWGKVAPAKNVSLLSVMSEQLATNLQTQPSKYTAKPHILAELKSMGFSQERIDTAAMKTGNARSDAALEWLLANPERRPLPETKAQPTPSGRTTQASSEDNNKEAGEISQSEADSRLAVEMQDRAIALQLASQEGSELSLEEARQLRRGYSKVKVSKDPKFDTLFSEQQKAWTRGMKQSREETDKYWETVESSKGSKKKPATMQEKMLEMVTKHNEDEAHARNAERLMSLEFADTLAGDMSKIKLSGKTYNSFKRQVQRLKVRSDRKNMGGRMTRASYAKNVSNNAEAAIFEREGEPLDFGPGSLCMALASADSKWHPAVVVGLATSLPRRYKVRFEDTGLEEFVQVADVKETENEAQEPLVEEDAIVKPSSSE</sequence>
<dbReference type="Pfam" id="PF22562">
    <property type="entry name" value="UBA_7"/>
    <property type="match status" value="1"/>
</dbReference>
<protein>
    <recommendedName>
        <fullName evidence="5">UBA domain-containing protein</fullName>
    </recommendedName>
</protein>
<reference evidence="4" key="1">
    <citation type="submission" date="2021-01" db="EMBL/GenBank/DDBJ databases">
        <authorList>
            <person name="Corre E."/>
            <person name="Pelletier E."/>
            <person name="Niang G."/>
            <person name="Scheremetjew M."/>
            <person name="Finn R."/>
            <person name="Kale V."/>
            <person name="Holt S."/>
            <person name="Cochrane G."/>
            <person name="Meng A."/>
            <person name="Brown T."/>
            <person name="Cohen L."/>
        </authorList>
    </citation>
    <scope>NUCLEOTIDE SEQUENCE</scope>
    <source>
        <strain evidence="4">CCMP2058</strain>
    </source>
</reference>
<dbReference type="PROSITE" id="PS50304">
    <property type="entry name" value="TUDOR"/>
    <property type="match status" value="1"/>
</dbReference>
<evidence type="ECO:0000259" key="3">
    <source>
        <dbReference type="PROSITE" id="PS50304"/>
    </source>
</evidence>
<evidence type="ECO:0000259" key="2">
    <source>
        <dbReference type="PROSITE" id="PS50030"/>
    </source>
</evidence>
<dbReference type="Gene3D" id="2.30.30.140">
    <property type="match status" value="1"/>
</dbReference>
<dbReference type="InterPro" id="IPR015940">
    <property type="entry name" value="UBA"/>
</dbReference>
<evidence type="ECO:0000256" key="1">
    <source>
        <dbReference type="SAM" id="MobiDB-lite"/>
    </source>
</evidence>
<dbReference type="EMBL" id="HBEM01022989">
    <property type="protein sequence ID" value="CAD8456719.1"/>
    <property type="molecule type" value="Transcribed_RNA"/>
</dbReference>
<name>A0A7S0GZY9_9EUKA</name>
<organism evidence="4">
    <name type="scientific">Amorphochlora amoebiformis</name>
    <dbReference type="NCBI Taxonomy" id="1561963"/>
    <lineage>
        <taxon>Eukaryota</taxon>
        <taxon>Sar</taxon>
        <taxon>Rhizaria</taxon>
        <taxon>Cercozoa</taxon>
        <taxon>Chlorarachniophyceae</taxon>
        <taxon>Amorphochlora</taxon>
    </lineage>
</organism>
<evidence type="ECO:0000313" key="4">
    <source>
        <dbReference type="EMBL" id="CAD8456719.1"/>
    </source>
</evidence>
<evidence type="ECO:0008006" key="5">
    <source>
        <dbReference type="Google" id="ProtNLM"/>
    </source>
</evidence>
<feature type="region of interest" description="Disordered" evidence="1">
    <location>
        <begin position="361"/>
        <end position="383"/>
    </location>
</feature>
<accession>A0A7S0GZY9</accession>
<dbReference type="AlphaFoldDB" id="A0A7S0GZY9"/>